<reference evidence="2" key="1">
    <citation type="submission" date="2021-10" db="EMBL/GenBank/DDBJ databases">
        <authorList>
            <person name="Piombo E."/>
        </authorList>
    </citation>
    <scope>NUCLEOTIDE SEQUENCE</scope>
</reference>
<keyword evidence="3" id="KW-1185">Reference proteome</keyword>
<dbReference type="EMBL" id="CABFNO020001565">
    <property type="protein sequence ID" value="CAH0003656.1"/>
    <property type="molecule type" value="Genomic_DNA"/>
</dbReference>
<protein>
    <submittedName>
        <fullName evidence="2">Uncharacterized protein</fullName>
    </submittedName>
</protein>
<evidence type="ECO:0000256" key="1">
    <source>
        <dbReference type="SAM" id="MobiDB-lite"/>
    </source>
</evidence>
<gene>
    <name evidence="2" type="ORF">CBYS24578_00009737</name>
</gene>
<evidence type="ECO:0000313" key="3">
    <source>
        <dbReference type="Proteomes" id="UP000754883"/>
    </source>
</evidence>
<name>A0A9N9UY90_9HYPO</name>
<dbReference type="AlphaFoldDB" id="A0A9N9UY90"/>
<proteinExistence type="predicted"/>
<accession>A0A9N9UY90</accession>
<comment type="caution">
    <text evidence="2">The sequence shown here is derived from an EMBL/GenBank/DDBJ whole genome shotgun (WGS) entry which is preliminary data.</text>
</comment>
<dbReference type="Proteomes" id="UP000754883">
    <property type="component" value="Unassembled WGS sequence"/>
</dbReference>
<organism evidence="2 3">
    <name type="scientific">Clonostachys byssicola</name>
    <dbReference type="NCBI Taxonomy" id="160290"/>
    <lineage>
        <taxon>Eukaryota</taxon>
        <taxon>Fungi</taxon>
        <taxon>Dikarya</taxon>
        <taxon>Ascomycota</taxon>
        <taxon>Pezizomycotina</taxon>
        <taxon>Sordariomycetes</taxon>
        <taxon>Hypocreomycetidae</taxon>
        <taxon>Hypocreales</taxon>
        <taxon>Bionectriaceae</taxon>
        <taxon>Clonostachys</taxon>
    </lineage>
</organism>
<feature type="region of interest" description="Disordered" evidence="1">
    <location>
        <begin position="1"/>
        <end position="21"/>
    </location>
</feature>
<evidence type="ECO:0000313" key="2">
    <source>
        <dbReference type="EMBL" id="CAH0003656.1"/>
    </source>
</evidence>
<feature type="non-terminal residue" evidence="2">
    <location>
        <position position="91"/>
    </location>
</feature>
<sequence length="91" mass="9817">MILGITLQDAPGSHLQPNSYSPRISQLHGPVDMAVGLAYCTGNTVGFDEGNGVTCGEQHARRSGDERTQIESSSFLPNYLLHFLTGFPHDS</sequence>